<evidence type="ECO:0000259" key="1">
    <source>
        <dbReference type="Pfam" id="PF00535"/>
    </source>
</evidence>
<feature type="domain" description="Glycosyltransferase 2-like" evidence="1">
    <location>
        <begin position="3"/>
        <end position="159"/>
    </location>
</feature>
<name>A0A1H5SGK7_XYLRU</name>
<reference evidence="2 3" key="1">
    <citation type="submission" date="2016-10" db="EMBL/GenBank/DDBJ databases">
        <authorList>
            <person name="de Groot N.N."/>
        </authorList>
    </citation>
    <scope>NUCLEOTIDE SEQUENCE [LARGE SCALE GENOMIC DNA]</scope>
    <source>
        <strain evidence="2 3">AR32</strain>
    </source>
</reference>
<gene>
    <name evidence="2" type="ORF">SAMN05216354_0679</name>
</gene>
<dbReference type="GO" id="GO:0016758">
    <property type="term" value="F:hexosyltransferase activity"/>
    <property type="evidence" value="ECO:0007669"/>
    <property type="project" value="UniProtKB-ARBA"/>
</dbReference>
<dbReference type="CDD" id="cd04196">
    <property type="entry name" value="GT_2_like_d"/>
    <property type="match status" value="1"/>
</dbReference>
<evidence type="ECO:0000313" key="3">
    <source>
        <dbReference type="Proteomes" id="UP000236735"/>
    </source>
</evidence>
<dbReference type="AlphaFoldDB" id="A0A1H5SGK7"/>
<dbReference type="PANTHER" id="PTHR22916">
    <property type="entry name" value="GLYCOSYLTRANSFERASE"/>
    <property type="match status" value="1"/>
</dbReference>
<dbReference type="InterPro" id="IPR029044">
    <property type="entry name" value="Nucleotide-diphossugar_trans"/>
</dbReference>
<dbReference type="Gene3D" id="3.90.550.10">
    <property type="entry name" value="Spore Coat Polysaccharide Biosynthesis Protein SpsA, Chain A"/>
    <property type="match status" value="1"/>
</dbReference>
<keyword evidence="2" id="KW-0808">Transferase</keyword>
<evidence type="ECO:0000313" key="2">
    <source>
        <dbReference type="EMBL" id="SEF49749.1"/>
    </source>
</evidence>
<dbReference type="Proteomes" id="UP000236735">
    <property type="component" value="Unassembled WGS sequence"/>
</dbReference>
<dbReference type="SUPFAM" id="SSF53448">
    <property type="entry name" value="Nucleotide-diphospho-sugar transferases"/>
    <property type="match status" value="1"/>
</dbReference>
<sequence length="231" mass="26500">MISVCIATYNGERFIERQIISILNQLGSEDEIVIADDGSTDNTLAILKRLNDSRLRVVEGAHRHSPIWNFERALELAKGEYIFLADQDDVWMPEKVAVTMNYLQKYDCVVSDNMIVDADDNVICNSFYTVNRTRSGKWYNLLLKNGYLGCCMAFRRNVMEASLPFPADIPMHDIWIGNVAAFKYSVCFIPDKLMHYNRHGDNASTASASSPYSFWQKLGFRWHIICDLIHI</sequence>
<dbReference type="PANTHER" id="PTHR22916:SF3">
    <property type="entry name" value="UDP-GLCNAC:BETAGAL BETA-1,3-N-ACETYLGLUCOSAMINYLTRANSFERASE-LIKE PROTEIN 1"/>
    <property type="match status" value="1"/>
</dbReference>
<protein>
    <submittedName>
        <fullName evidence="2">Glycosyl transferase family 2</fullName>
    </submittedName>
</protein>
<accession>A0A1H5SGK7</accession>
<dbReference type="RefSeq" id="WP_091768166.1">
    <property type="nucleotide sequence ID" value="NZ_FNUV01000001.1"/>
</dbReference>
<dbReference type="EMBL" id="FNUV01000001">
    <property type="protein sequence ID" value="SEF49749.1"/>
    <property type="molecule type" value="Genomic_DNA"/>
</dbReference>
<organism evidence="2 3">
    <name type="scientific">Xylanibacter ruminicola</name>
    <name type="common">Prevotella ruminicola</name>
    <dbReference type="NCBI Taxonomy" id="839"/>
    <lineage>
        <taxon>Bacteria</taxon>
        <taxon>Pseudomonadati</taxon>
        <taxon>Bacteroidota</taxon>
        <taxon>Bacteroidia</taxon>
        <taxon>Bacteroidales</taxon>
        <taxon>Prevotellaceae</taxon>
        <taxon>Xylanibacter</taxon>
    </lineage>
</organism>
<dbReference type="InterPro" id="IPR001173">
    <property type="entry name" value="Glyco_trans_2-like"/>
</dbReference>
<dbReference type="Pfam" id="PF00535">
    <property type="entry name" value="Glycos_transf_2"/>
    <property type="match status" value="1"/>
</dbReference>
<proteinExistence type="predicted"/>